<dbReference type="EMBL" id="ADBJ01000037">
    <property type="protein sequence ID" value="EFA78727.1"/>
    <property type="molecule type" value="Genomic_DNA"/>
</dbReference>
<dbReference type="AlphaFoldDB" id="D3BIV3"/>
<evidence type="ECO:0000259" key="4">
    <source>
        <dbReference type="Pfam" id="PF15247"/>
    </source>
</evidence>
<feature type="compositionally biased region" description="Basic and acidic residues" evidence="3">
    <location>
        <begin position="1"/>
        <end position="23"/>
    </location>
</feature>
<dbReference type="GO" id="GO:0051028">
    <property type="term" value="P:mRNA transport"/>
    <property type="evidence" value="ECO:0007669"/>
    <property type="project" value="TreeGrafter"/>
</dbReference>
<feature type="compositionally biased region" description="Basic and acidic residues" evidence="3">
    <location>
        <begin position="195"/>
        <end position="204"/>
    </location>
</feature>
<dbReference type="GO" id="GO:0003729">
    <property type="term" value="F:mRNA binding"/>
    <property type="evidence" value="ECO:0007669"/>
    <property type="project" value="InterPro"/>
</dbReference>
<evidence type="ECO:0000313" key="6">
    <source>
        <dbReference type="Proteomes" id="UP000001396"/>
    </source>
</evidence>
<reference evidence="5 6" key="1">
    <citation type="journal article" date="2011" name="Genome Res.">
        <title>Phylogeny-wide analysis of social amoeba genomes highlights ancient origins for complex intercellular communication.</title>
        <authorList>
            <person name="Heidel A.J."/>
            <person name="Lawal H.M."/>
            <person name="Felder M."/>
            <person name="Schilde C."/>
            <person name="Helps N.R."/>
            <person name="Tunggal B."/>
            <person name="Rivero F."/>
            <person name="John U."/>
            <person name="Schleicher M."/>
            <person name="Eichinger L."/>
            <person name="Platzer M."/>
            <person name="Noegel A.A."/>
            <person name="Schaap P."/>
            <person name="Gloeckner G."/>
        </authorList>
    </citation>
    <scope>NUCLEOTIDE SEQUENCE [LARGE SCALE GENOMIC DNA]</scope>
    <source>
        <strain evidence="6">ATCC 26659 / Pp 5 / PN500</strain>
    </source>
</reference>
<dbReference type="GO" id="GO:0071204">
    <property type="term" value="C:histone pre-mRNA 3'end processing complex"/>
    <property type="evidence" value="ECO:0007669"/>
    <property type="project" value="TreeGrafter"/>
</dbReference>
<gene>
    <name evidence="5" type="primary">slbp</name>
    <name evidence="5" type="ORF">PPL_08188</name>
</gene>
<protein>
    <submittedName>
        <fullName evidence="5">Histone RNA hairpin-binding protein</fullName>
    </submittedName>
</protein>
<dbReference type="FunFam" id="1.10.8.1120:FF:000001">
    <property type="entry name" value="Histone RNA hairpin-binding protein-like"/>
    <property type="match status" value="1"/>
</dbReference>
<dbReference type="InParanoid" id="D3BIV3"/>
<accession>D3BIV3</accession>
<evidence type="ECO:0000256" key="3">
    <source>
        <dbReference type="SAM" id="MobiDB-lite"/>
    </source>
</evidence>
<dbReference type="GO" id="GO:0005737">
    <property type="term" value="C:cytoplasm"/>
    <property type="evidence" value="ECO:0007669"/>
    <property type="project" value="TreeGrafter"/>
</dbReference>
<sequence length="233" mass="27653">MDRNREDRDTYIERDKEREKDRNVNNNVNKKYNNNSNSNSNGKYSDNKRNHYKPYSRDSHNENNKNQKIDKEQCKMYNLPTIITSQKESDPVKLKTRQKDIDFGKNTIGYDNYIAQIPRHKREKQHPRTPDKYQRCSRRSWAGQIKKWRKELHKFDPNATEEDDDDNYISDTINNKNDNDEDNKEDQQQQQQVNNDKDQAHQTDDTDDLEANQLLLSSLLSTTTTTTTTTSTT</sequence>
<keyword evidence="6" id="KW-1185">Reference proteome</keyword>
<name>D3BIV3_HETP5</name>
<comment type="caution">
    <text evidence="5">The sequence shown here is derived from an EMBL/GenBank/DDBJ whole genome shotgun (WGS) entry which is preliminary data.</text>
</comment>
<feature type="compositionally biased region" description="Basic and acidic residues" evidence="3">
    <location>
        <begin position="45"/>
        <end position="73"/>
    </location>
</feature>
<evidence type="ECO:0000313" key="5">
    <source>
        <dbReference type="EMBL" id="EFA78727.1"/>
    </source>
</evidence>
<dbReference type="STRING" id="670386.D3BIV3"/>
<keyword evidence="2" id="KW-0694">RNA-binding</keyword>
<feature type="domain" description="Histone RNA hairpin-binding protein RNA-binding" evidence="4">
    <location>
        <begin position="90"/>
        <end position="157"/>
    </location>
</feature>
<dbReference type="Pfam" id="PF15247">
    <property type="entry name" value="SLBP_RNA_bind"/>
    <property type="match status" value="1"/>
</dbReference>
<organism evidence="5 6">
    <name type="scientific">Heterostelium pallidum (strain ATCC 26659 / Pp 5 / PN500)</name>
    <name type="common">Cellular slime mold</name>
    <name type="synonym">Polysphondylium pallidum</name>
    <dbReference type="NCBI Taxonomy" id="670386"/>
    <lineage>
        <taxon>Eukaryota</taxon>
        <taxon>Amoebozoa</taxon>
        <taxon>Evosea</taxon>
        <taxon>Eumycetozoa</taxon>
        <taxon>Dictyostelia</taxon>
        <taxon>Acytosteliales</taxon>
        <taxon>Acytosteliaceae</taxon>
        <taxon>Heterostelium</taxon>
    </lineage>
</organism>
<dbReference type="InterPro" id="IPR029344">
    <property type="entry name" value="SLBP_RNA_bind"/>
</dbReference>
<evidence type="ECO:0000256" key="1">
    <source>
        <dbReference type="ARBA" id="ARBA00006151"/>
    </source>
</evidence>
<feature type="region of interest" description="Disordered" evidence="3">
    <location>
        <begin position="1"/>
        <end position="73"/>
    </location>
</feature>
<dbReference type="InterPro" id="IPR026502">
    <property type="entry name" value="SLBP1/SLBP2"/>
</dbReference>
<proteinExistence type="inferred from homology"/>
<feature type="region of interest" description="Disordered" evidence="3">
    <location>
        <begin position="152"/>
        <end position="210"/>
    </location>
</feature>
<dbReference type="Proteomes" id="UP000001396">
    <property type="component" value="Unassembled WGS sequence"/>
</dbReference>
<dbReference type="InterPro" id="IPR038294">
    <property type="entry name" value="SLBP_RNA_bind_sf"/>
</dbReference>
<dbReference type="OMA" id="SNDIECN"/>
<evidence type="ECO:0000256" key="2">
    <source>
        <dbReference type="ARBA" id="ARBA00022884"/>
    </source>
</evidence>
<dbReference type="PANTHER" id="PTHR17408">
    <property type="entry name" value="HISTONE RNA HAIRPIN-BINDING PROTEIN"/>
    <property type="match status" value="1"/>
</dbReference>
<feature type="compositionally biased region" description="Acidic residues" evidence="3">
    <location>
        <begin position="159"/>
        <end position="168"/>
    </location>
</feature>
<dbReference type="GO" id="GO:0071207">
    <property type="term" value="F:histone pre-mRNA stem-loop binding"/>
    <property type="evidence" value="ECO:0007669"/>
    <property type="project" value="TreeGrafter"/>
</dbReference>
<dbReference type="RefSeq" id="XP_020430851.1">
    <property type="nucleotide sequence ID" value="XM_020579012.1"/>
</dbReference>
<feature type="compositionally biased region" description="Low complexity" evidence="3">
    <location>
        <begin position="24"/>
        <end position="44"/>
    </location>
</feature>
<dbReference type="Gene3D" id="1.10.8.1120">
    <property type="entry name" value="Histone RNA hairpin-binding protein RNA-binding domain"/>
    <property type="match status" value="1"/>
</dbReference>
<dbReference type="PANTHER" id="PTHR17408:SF9">
    <property type="entry name" value="HISTONE RNA HAIRPIN-BINDING PROTEIN"/>
    <property type="match status" value="1"/>
</dbReference>
<feature type="region of interest" description="Disordered" evidence="3">
    <location>
        <begin position="118"/>
        <end position="140"/>
    </location>
</feature>
<dbReference type="GeneID" id="31363668"/>
<dbReference type="GO" id="GO:0006398">
    <property type="term" value="P:mRNA 3'-end processing by stem-loop binding and cleavage"/>
    <property type="evidence" value="ECO:0007669"/>
    <property type="project" value="TreeGrafter"/>
</dbReference>
<comment type="similarity">
    <text evidence="1">Belongs to the SLBP family.</text>
</comment>